<dbReference type="EMBL" id="KV454483">
    <property type="protein sequence ID" value="ODV60137.1"/>
    <property type="molecule type" value="Genomic_DNA"/>
</dbReference>
<evidence type="ECO:0000313" key="4">
    <source>
        <dbReference type="EMBL" id="ODV60137.1"/>
    </source>
</evidence>
<dbReference type="RefSeq" id="XP_020046444.1">
    <property type="nucleotide sequence ID" value="XM_020193563.1"/>
</dbReference>
<dbReference type="Gene3D" id="1.10.287.2720">
    <property type="match status" value="1"/>
</dbReference>
<dbReference type="GO" id="GO:0034727">
    <property type="term" value="P:piecemeal microautophagy of the nucleus"/>
    <property type="evidence" value="ECO:0007669"/>
    <property type="project" value="UniProtKB-ARBA"/>
</dbReference>
<dbReference type="Gene3D" id="6.10.250.1430">
    <property type="match status" value="1"/>
</dbReference>
<evidence type="ECO:0000256" key="3">
    <source>
        <dbReference type="SAM" id="MobiDB-lite"/>
    </source>
</evidence>
<dbReference type="PANTHER" id="PTHR10972:SF184">
    <property type="entry name" value="OXYSTEROL-BINDING PROTEIN HOMOLOG 4-RELATED"/>
    <property type="match status" value="1"/>
</dbReference>
<dbReference type="SUPFAM" id="SSF144000">
    <property type="entry name" value="Oxysterol-binding protein-like"/>
    <property type="match status" value="1"/>
</dbReference>
<dbReference type="GO" id="GO:0005829">
    <property type="term" value="C:cytosol"/>
    <property type="evidence" value="ECO:0007669"/>
    <property type="project" value="TreeGrafter"/>
</dbReference>
<dbReference type="GO" id="GO:0030011">
    <property type="term" value="P:maintenance of cell polarity"/>
    <property type="evidence" value="ECO:0007669"/>
    <property type="project" value="UniProtKB-ARBA"/>
</dbReference>
<evidence type="ECO:0000256" key="2">
    <source>
        <dbReference type="RuleBase" id="RU003844"/>
    </source>
</evidence>
<gene>
    <name evidence="4" type="ORF">ASCRUDRAFT_76645</name>
</gene>
<dbReference type="GO" id="GO:0120015">
    <property type="term" value="F:sterol transfer activity"/>
    <property type="evidence" value="ECO:0007669"/>
    <property type="project" value="UniProtKB-ARBA"/>
</dbReference>
<feature type="region of interest" description="Disordered" evidence="3">
    <location>
        <begin position="408"/>
        <end position="451"/>
    </location>
</feature>
<feature type="compositionally biased region" description="Acidic residues" evidence="3">
    <location>
        <begin position="65"/>
        <end position="80"/>
    </location>
</feature>
<dbReference type="Proteomes" id="UP000095038">
    <property type="component" value="Unassembled WGS sequence"/>
</dbReference>
<dbReference type="InterPro" id="IPR000648">
    <property type="entry name" value="Oxysterol-bd"/>
</dbReference>
<dbReference type="PROSITE" id="PS01013">
    <property type="entry name" value="OSBP"/>
    <property type="match status" value="1"/>
</dbReference>
<protein>
    <submittedName>
        <fullName evidence="4">Oxysterol-binding protein</fullName>
    </submittedName>
</protein>
<dbReference type="GeneID" id="30967199"/>
<dbReference type="AlphaFoldDB" id="A0A1D2VF88"/>
<dbReference type="Gene3D" id="3.30.70.3490">
    <property type="match status" value="1"/>
</dbReference>
<dbReference type="InterPro" id="IPR018494">
    <property type="entry name" value="Oxysterol-bd_CS"/>
</dbReference>
<name>A0A1D2VF88_9ASCO</name>
<dbReference type="GO" id="GO:0006887">
    <property type="term" value="P:exocytosis"/>
    <property type="evidence" value="ECO:0007669"/>
    <property type="project" value="UniProtKB-ARBA"/>
</dbReference>
<dbReference type="OrthoDB" id="14833at2759"/>
<sequence>MASAASWTSFLKSITSYNGDLASLTAPPFILSPVSLVEYSQYWAEHPNLLLAPNFISNNPKTQSDNDDDDNDDDDDYEADEDNIDVKKILAVTKWFIATLKSQYCSRNESMGSEKKPLNPFLGELFTGKWSSVSKDPKDSKDLGETILLSEQVSHHPPITAYAIINEKHNTTLQGYNRIKASIYTYTLSVKQFGHAILQYKNSNDSYLITLPGLHIEGLLAASPFVELDGKSYIQSSSGYLSAIEYSGRGYFSGKKNTFKAKIIKNNEAKINLKKKSPEKILYTIQGQWSEKSYISKYNSSAKKLFYDANLIKPEILSVKPIEAQHPLESRKAWLDVAEAIKSGDYDLIHNKKSKLENDQRELRKIEIENNTPWKNRWFTEIDLSGKELPALGQKSDPFTTLSTLANLSKNDVPSGTPIGDKEDDPNAHSKHWRLNIDAYKNESEITPPKN</sequence>
<feature type="region of interest" description="Disordered" evidence="3">
    <location>
        <begin position="55"/>
        <end position="80"/>
    </location>
</feature>
<keyword evidence="5" id="KW-1185">Reference proteome</keyword>
<evidence type="ECO:0000256" key="1">
    <source>
        <dbReference type="ARBA" id="ARBA00008842"/>
    </source>
</evidence>
<dbReference type="GO" id="GO:0016020">
    <property type="term" value="C:membrane"/>
    <property type="evidence" value="ECO:0007669"/>
    <property type="project" value="TreeGrafter"/>
</dbReference>
<dbReference type="PANTHER" id="PTHR10972">
    <property type="entry name" value="OXYSTEROL-BINDING PROTEIN-RELATED"/>
    <property type="match status" value="1"/>
</dbReference>
<dbReference type="GO" id="GO:0006897">
    <property type="term" value="P:endocytosis"/>
    <property type="evidence" value="ECO:0007669"/>
    <property type="project" value="UniProtKB-ARBA"/>
</dbReference>
<dbReference type="InterPro" id="IPR037239">
    <property type="entry name" value="OSBP_sf"/>
</dbReference>
<evidence type="ECO:0000313" key="5">
    <source>
        <dbReference type="Proteomes" id="UP000095038"/>
    </source>
</evidence>
<accession>A0A1D2VF88</accession>
<dbReference type="Pfam" id="PF01237">
    <property type="entry name" value="Oxysterol_BP"/>
    <property type="match status" value="1"/>
</dbReference>
<dbReference type="Gene3D" id="2.40.160.120">
    <property type="match status" value="1"/>
</dbReference>
<dbReference type="InParanoid" id="A0A1D2VF88"/>
<dbReference type="FunFam" id="2.40.160.120:FF:000010">
    <property type="entry name" value="Oxysterol-binding protein homolog 4"/>
    <property type="match status" value="1"/>
</dbReference>
<organism evidence="4 5">
    <name type="scientific">Ascoidea rubescens DSM 1968</name>
    <dbReference type="NCBI Taxonomy" id="1344418"/>
    <lineage>
        <taxon>Eukaryota</taxon>
        <taxon>Fungi</taxon>
        <taxon>Dikarya</taxon>
        <taxon>Ascomycota</taxon>
        <taxon>Saccharomycotina</taxon>
        <taxon>Saccharomycetes</taxon>
        <taxon>Ascoideaceae</taxon>
        <taxon>Ascoidea</taxon>
    </lineage>
</organism>
<reference evidence="5" key="1">
    <citation type="submission" date="2016-05" db="EMBL/GenBank/DDBJ databases">
        <title>Comparative genomics of biotechnologically important yeasts.</title>
        <authorList>
            <consortium name="DOE Joint Genome Institute"/>
            <person name="Riley R."/>
            <person name="Haridas S."/>
            <person name="Wolfe K.H."/>
            <person name="Lopes M.R."/>
            <person name="Hittinger C.T."/>
            <person name="Goker M."/>
            <person name="Salamov A."/>
            <person name="Wisecaver J."/>
            <person name="Long T.M."/>
            <person name="Aerts A.L."/>
            <person name="Barry K."/>
            <person name="Choi C."/>
            <person name="Clum A."/>
            <person name="Coughlan A.Y."/>
            <person name="Deshpande S."/>
            <person name="Douglass A.P."/>
            <person name="Hanson S.J."/>
            <person name="Klenk H.-P."/>
            <person name="Labutti K."/>
            <person name="Lapidus A."/>
            <person name="Lindquist E."/>
            <person name="Lipzen A."/>
            <person name="Meier-Kolthoff J.P."/>
            <person name="Ohm R.A."/>
            <person name="Otillar R.P."/>
            <person name="Pangilinan J."/>
            <person name="Peng Y."/>
            <person name="Rokas A."/>
            <person name="Rosa C.A."/>
            <person name="Scheuner C."/>
            <person name="Sibirny A.A."/>
            <person name="Slot J.C."/>
            <person name="Stielow J.B."/>
            <person name="Sun H."/>
            <person name="Kurtzman C.P."/>
            <person name="Blackwell M."/>
            <person name="Grigoriev I.V."/>
            <person name="Jeffries T.W."/>
        </authorList>
    </citation>
    <scope>NUCLEOTIDE SEQUENCE [LARGE SCALE GENOMIC DNA]</scope>
    <source>
        <strain evidence="5">DSM 1968</strain>
    </source>
</reference>
<comment type="similarity">
    <text evidence="1 2">Belongs to the OSBP family.</text>
</comment>
<dbReference type="STRING" id="1344418.A0A1D2VF88"/>
<proteinExistence type="inferred from homology"/>
<dbReference type="FunCoup" id="A0A1D2VF88">
    <property type="interactions" value="87"/>
</dbReference>
<dbReference type="GO" id="GO:0008142">
    <property type="term" value="F:oxysterol binding"/>
    <property type="evidence" value="ECO:0007669"/>
    <property type="project" value="TreeGrafter"/>
</dbReference>